<proteinExistence type="predicted"/>
<keyword evidence="4" id="KW-1185">Reference proteome</keyword>
<name>A0A084VVV1_ANOSI</name>
<dbReference type="EMBL" id="ATLV01017301">
    <property type="status" value="NOT_ANNOTATED_CDS"/>
    <property type="molecule type" value="Genomic_DNA"/>
</dbReference>
<feature type="compositionally biased region" description="Basic and acidic residues" evidence="1">
    <location>
        <begin position="10"/>
        <end position="29"/>
    </location>
</feature>
<dbReference type="EMBL" id="KE525161">
    <property type="protein sequence ID" value="KFB42095.1"/>
    <property type="molecule type" value="Genomic_DNA"/>
</dbReference>
<reference evidence="2 4" key="1">
    <citation type="journal article" date="2014" name="BMC Genomics">
        <title>Genome sequence of Anopheles sinensis provides insight into genetics basis of mosquito competence for malaria parasites.</title>
        <authorList>
            <person name="Zhou D."/>
            <person name="Zhang D."/>
            <person name="Ding G."/>
            <person name="Shi L."/>
            <person name="Hou Q."/>
            <person name="Ye Y."/>
            <person name="Xu Y."/>
            <person name="Zhou H."/>
            <person name="Xiong C."/>
            <person name="Li S."/>
            <person name="Yu J."/>
            <person name="Hong S."/>
            <person name="Yu X."/>
            <person name="Zou P."/>
            <person name="Chen C."/>
            <person name="Chang X."/>
            <person name="Wang W."/>
            <person name="Lv Y."/>
            <person name="Sun Y."/>
            <person name="Ma L."/>
            <person name="Shen B."/>
            <person name="Zhu C."/>
        </authorList>
    </citation>
    <scope>NUCLEOTIDE SEQUENCE [LARGE SCALE GENOMIC DNA]</scope>
</reference>
<organism evidence="2">
    <name type="scientific">Anopheles sinensis</name>
    <name type="common">Mosquito</name>
    <dbReference type="NCBI Taxonomy" id="74873"/>
    <lineage>
        <taxon>Eukaryota</taxon>
        <taxon>Metazoa</taxon>
        <taxon>Ecdysozoa</taxon>
        <taxon>Arthropoda</taxon>
        <taxon>Hexapoda</taxon>
        <taxon>Insecta</taxon>
        <taxon>Pterygota</taxon>
        <taxon>Neoptera</taxon>
        <taxon>Endopterygota</taxon>
        <taxon>Diptera</taxon>
        <taxon>Nematocera</taxon>
        <taxon>Culicoidea</taxon>
        <taxon>Culicidae</taxon>
        <taxon>Anophelinae</taxon>
        <taxon>Anopheles</taxon>
    </lineage>
</organism>
<dbReference type="VEuPathDB" id="VectorBase:ASIC009754"/>
<sequence length="64" mass="6966">MNGPGSGGARMKEKNVWPGRDRKETEQRRVKCKNQRNGHIPDRMLATDEAGLEPTNHVGGAAPG</sequence>
<dbReference type="AlphaFoldDB" id="A0A084VVV1"/>
<accession>A0A084VVV1</accession>
<gene>
    <name evidence="2" type="ORF">ZHAS_00009754</name>
</gene>
<dbReference type="Proteomes" id="UP000030765">
    <property type="component" value="Unassembled WGS sequence"/>
</dbReference>
<protein>
    <submittedName>
        <fullName evidence="2 3">Uncharacterized protein</fullName>
    </submittedName>
</protein>
<evidence type="ECO:0000313" key="2">
    <source>
        <dbReference type="EMBL" id="KFB42095.1"/>
    </source>
</evidence>
<feature type="region of interest" description="Disordered" evidence="1">
    <location>
        <begin position="1"/>
        <end position="64"/>
    </location>
</feature>
<evidence type="ECO:0000256" key="1">
    <source>
        <dbReference type="SAM" id="MobiDB-lite"/>
    </source>
</evidence>
<reference evidence="3" key="2">
    <citation type="submission" date="2020-05" db="UniProtKB">
        <authorList>
            <consortium name="EnsemblMetazoa"/>
        </authorList>
    </citation>
    <scope>IDENTIFICATION</scope>
</reference>
<evidence type="ECO:0000313" key="4">
    <source>
        <dbReference type="Proteomes" id="UP000030765"/>
    </source>
</evidence>
<evidence type="ECO:0000313" key="3">
    <source>
        <dbReference type="EnsemblMetazoa" id="ASIC009754-PA"/>
    </source>
</evidence>
<dbReference type="EnsemblMetazoa" id="ASIC009754-RA">
    <property type="protein sequence ID" value="ASIC009754-PA"/>
    <property type="gene ID" value="ASIC009754"/>
</dbReference>